<sequence>MELEFKKLYEDSDIEVYKAPTEEELENLVKEIIASAGRPLTWKELRERFSGVAGEDRLRKILIRLIERDEIIELPDGAFGLPGMEQNYIPRKTAKRVRPLVPSKFRARWGSMAAKLRRTGVPLGEAMRMLEKSGIRFALGSWSEKEEDTSFEEYFRESNEEL</sequence>
<dbReference type="AlphaFoldDB" id="A0A7C2ZVB6"/>
<comment type="caution">
    <text evidence="1">The sequence shown here is derived from an EMBL/GenBank/DDBJ whole genome shotgun (WGS) entry which is preliminary data.</text>
</comment>
<gene>
    <name evidence="1" type="ORF">ENO77_03245</name>
</gene>
<accession>A0A7C2ZVB6</accession>
<name>A0A7C2ZVB6_9CREN</name>
<reference evidence="1" key="1">
    <citation type="journal article" date="2020" name="mSystems">
        <title>Genome- and Community-Level Interaction Insights into Carbon Utilization and Element Cycling Functions of Hydrothermarchaeota in Hydrothermal Sediment.</title>
        <authorList>
            <person name="Zhou Z."/>
            <person name="Liu Y."/>
            <person name="Xu W."/>
            <person name="Pan J."/>
            <person name="Luo Z.H."/>
            <person name="Li M."/>
        </authorList>
    </citation>
    <scope>NUCLEOTIDE SEQUENCE [LARGE SCALE GENOMIC DNA]</scope>
    <source>
        <strain evidence="1">SpSt-16</strain>
    </source>
</reference>
<organism evidence="1">
    <name type="scientific">Ignisphaera aggregans</name>
    <dbReference type="NCBI Taxonomy" id="334771"/>
    <lineage>
        <taxon>Archaea</taxon>
        <taxon>Thermoproteota</taxon>
        <taxon>Thermoprotei</taxon>
        <taxon>Desulfurococcales</taxon>
        <taxon>Desulfurococcaceae</taxon>
        <taxon>Ignisphaera</taxon>
    </lineage>
</organism>
<dbReference type="EMBL" id="DSGT01000009">
    <property type="protein sequence ID" value="HEW53165.1"/>
    <property type="molecule type" value="Genomic_DNA"/>
</dbReference>
<protein>
    <submittedName>
        <fullName evidence="1">Uncharacterized protein</fullName>
    </submittedName>
</protein>
<proteinExistence type="predicted"/>
<evidence type="ECO:0000313" key="1">
    <source>
        <dbReference type="EMBL" id="HEW53165.1"/>
    </source>
</evidence>